<dbReference type="AlphaFoldDB" id="A0AAW1WIX0"/>
<evidence type="ECO:0000313" key="1">
    <source>
        <dbReference type="EMBL" id="KAK9924721.1"/>
    </source>
</evidence>
<protein>
    <submittedName>
        <fullName evidence="1">Uncharacterized protein</fullName>
    </submittedName>
</protein>
<keyword evidence="2" id="KW-1185">Reference proteome</keyword>
<reference evidence="1 2" key="1">
    <citation type="journal article" date="2023" name="G3 (Bethesda)">
        <title>A chromosome-length genome assembly and annotation of blackberry (Rubus argutus, cv. 'Hillquist').</title>
        <authorList>
            <person name="Bruna T."/>
            <person name="Aryal R."/>
            <person name="Dudchenko O."/>
            <person name="Sargent D.J."/>
            <person name="Mead D."/>
            <person name="Buti M."/>
            <person name="Cavallini A."/>
            <person name="Hytonen T."/>
            <person name="Andres J."/>
            <person name="Pham M."/>
            <person name="Weisz D."/>
            <person name="Mascagni F."/>
            <person name="Usai G."/>
            <person name="Natali L."/>
            <person name="Bassil N."/>
            <person name="Fernandez G.E."/>
            <person name="Lomsadze A."/>
            <person name="Armour M."/>
            <person name="Olukolu B."/>
            <person name="Poorten T."/>
            <person name="Britton C."/>
            <person name="Davik J."/>
            <person name="Ashrafi H."/>
            <person name="Aiden E.L."/>
            <person name="Borodovsky M."/>
            <person name="Worthington M."/>
        </authorList>
    </citation>
    <scope>NUCLEOTIDE SEQUENCE [LARGE SCALE GENOMIC DNA]</scope>
    <source>
        <strain evidence="1">PI 553951</strain>
    </source>
</reference>
<gene>
    <name evidence="1" type="ORF">M0R45_033075</name>
</gene>
<name>A0AAW1WIX0_RUBAR</name>
<proteinExistence type="predicted"/>
<evidence type="ECO:0000313" key="2">
    <source>
        <dbReference type="Proteomes" id="UP001457282"/>
    </source>
</evidence>
<dbReference type="EMBL" id="JBEDUW010000006">
    <property type="protein sequence ID" value="KAK9924721.1"/>
    <property type="molecule type" value="Genomic_DNA"/>
</dbReference>
<accession>A0AAW1WIX0</accession>
<organism evidence="1 2">
    <name type="scientific">Rubus argutus</name>
    <name type="common">Southern blackberry</name>
    <dbReference type="NCBI Taxonomy" id="59490"/>
    <lineage>
        <taxon>Eukaryota</taxon>
        <taxon>Viridiplantae</taxon>
        <taxon>Streptophyta</taxon>
        <taxon>Embryophyta</taxon>
        <taxon>Tracheophyta</taxon>
        <taxon>Spermatophyta</taxon>
        <taxon>Magnoliopsida</taxon>
        <taxon>eudicotyledons</taxon>
        <taxon>Gunneridae</taxon>
        <taxon>Pentapetalae</taxon>
        <taxon>rosids</taxon>
        <taxon>fabids</taxon>
        <taxon>Rosales</taxon>
        <taxon>Rosaceae</taxon>
        <taxon>Rosoideae</taxon>
        <taxon>Rosoideae incertae sedis</taxon>
        <taxon>Rubus</taxon>
    </lineage>
</organism>
<comment type="caution">
    <text evidence="1">The sequence shown here is derived from an EMBL/GenBank/DDBJ whole genome shotgun (WGS) entry which is preliminary data.</text>
</comment>
<dbReference type="Proteomes" id="UP001457282">
    <property type="component" value="Unassembled WGS sequence"/>
</dbReference>
<sequence length="132" mass="15492">MNGLVRNTTVKRLSRRFNGYEPLDEAMRSENMHDPRRRSMSFKRRKVSDFPLRTKEDQAKQRRQIFLNSYKFETADKSQRSVCSRKMNKVICKVKTSVSKLVSSFLGVGAFRYCNCRLAIQASSPTPRSKWF</sequence>